<evidence type="ECO:0000313" key="5">
    <source>
        <dbReference type="EMBL" id="SHH52778.1"/>
    </source>
</evidence>
<keyword evidence="2 5" id="KW-0238">DNA-binding</keyword>
<dbReference type="GO" id="GO:0003700">
    <property type="term" value="F:DNA-binding transcription factor activity"/>
    <property type="evidence" value="ECO:0007669"/>
    <property type="project" value="InterPro"/>
</dbReference>
<keyword evidence="6" id="KW-1185">Reference proteome</keyword>
<reference evidence="5 6" key="1">
    <citation type="submission" date="2016-11" db="EMBL/GenBank/DDBJ databases">
        <authorList>
            <person name="Jaros S."/>
            <person name="Januszkiewicz K."/>
            <person name="Wedrychowicz H."/>
        </authorList>
    </citation>
    <scope>NUCLEOTIDE SEQUENCE [LARGE SCALE GENOMIC DNA]</scope>
    <source>
        <strain evidence="5 6">DSM 8605</strain>
    </source>
</reference>
<dbReference type="PROSITE" id="PS01124">
    <property type="entry name" value="HTH_ARAC_FAMILY_2"/>
    <property type="match status" value="1"/>
</dbReference>
<evidence type="ECO:0000256" key="2">
    <source>
        <dbReference type="ARBA" id="ARBA00023125"/>
    </source>
</evidence>
<protein>
    <submittedName>
        <fullName evidence="5">AraC-type DNA-binding protein</fullName>
    </submittedName>
</protein>
<gene>
    <name evidence="5" type="ORF">SAMN02745207_01428</name>
</gene>
<dbReference type="RefSeq" id="WP_073337737.1">
    <property type="nucleotide sequence ID" value="NZ_FQXM01000006.1"/>
</dbReference>
<dbReference type="AlphaFoldDB" id="A0A1M5TQ27"/>
<dbReference type="Gene3D" id="1.10.10.60">
    <property type="entry name" value="Homeodomain-like"/>
    <property type="match status" value="2"/>
</dbReference>
<dbReference type="STRING" id="1121316.SAMN02745207_01428"/>
<dbReference type="OrthoDB" id="9807321at2"/>
<name>A0A1M5TQ27_9CLOT</name>
<dbReference type="SUPFAM" id="SSF51215">
    <property type="entry name" value="Regulatory protein AraC"/>
    <property type="match status" value="1"/>
</dbReference>
<proteinExistence type="predicted"/>
<organism evidence="5 6">
    <name type="scientific">Clostridium grantii DSM 8605</name>
    <dbReference type="NCBI Taxonomy" id="1121316"/>
    <lineage>
        <taxon>Bacteria</taxon>
        <taxon>Bacillati</taxon>
        <taxon>Bacillota</taxon>
        <taxon>Clostridia</taxon>
        <taxon>Eubacteriales</taxon>
        <taxon>Clostridiaceae</taxon>
        <taxon>Clostridium</taxon>
    </lineage>
</organism>
<evidence type="ECO:0000313" key="6">
    <source>
        <dbReference type="Proteomes" id="UP000184447"/>
    </source>
</evidence>
<dbReference type="GO" id="GO:0043565">
    <property type="term" value="F:sequence-specific DNA binding"/>
    <property type="evidence" value="ECO:0007669"/>
    <property type="project" value="InterPro"/>
</dbReference>
<dbReference type="Pfam" id="PF12833">
    <property type="entry name" value="HTH_18"/>
    <property type="match status" value="1"/>
</dbReference>
<dbReference type="PANTHER" id="PTHR43280:SF2">
    <property type="entry name" value="HTH-TYPE TRANSCRIPTIONAL REGULATOR EXSA"/>
    <property type="match status" value="1"/>
</dbReference>
<keyword evidence="1" id="KW-0805">Transcription regulation</keyword>
<evidence type="ECO:0000256" key="3">
    <source>
        <dbReference type="ARBA" id="ARBA00023163"/>
    </source>
</evidence>
<dbReference type="InterPro" id="IPR018060">
    <property type="entry name" value="HTH_AraC"/>
</dbReference>
<dbReference type="SMART" id="SM00342">
    <property type="entry name" value="HTH_ARAC"/>
    <property type="match status" value="1"/>
</dbReference>
<evidence type="ECO:0000259" key="4">
    <source>
        <dbReference type="PROSITE" id="PS01124"/>
    </source>
</evidence>
<dbReference type="Proteomes" id="UP000184447">
    <property type="component" value="Unassembled WGS sequence"/>
</dbReference>
<feature type="domain" description="HTH araC/xylS-type" evidence="4">
    <location>
        <begin position="166"/>
        <end position="264"/>
    </location>
</feature>
<sequence>MENRVDIYPKELPIVATVGMVNVTTPWRHLDRILEINTMLFVLNGTVHVSENGVDYEVNKNQVFFLKNRLHHYGKTLTQPGAKWFWISFIPSTTPICADTMYLPKLLTISSPDKMHDIIAPMKKLYNSSEPFKAQRLSGSLYQIFFQLLSQPSKYEVNNAAAIITPKVIKMLKSQIKDKFSAKLIEDKLNMSYSYLGRLFKSETGTTINRYHMELKVREVINLMQTTNLTLSEISDKLNYPNPYYLSRIFKKVVGMSPRDYQHQLYH</sequence>
<dbReference type="InterPro" id="IPR018062">
    <property type="entry name" value="HTH_AraC-typ_CS"/>
</dbReference>
<keyword evidence="3" id="KW-0804">Transcription</keyword>
<dbReference type="PANTHER" id="PTHR43280">
    <property type="entry name" value="ARAC-FAMILY TRANSCRIPTIONAL REGULATOR"/>
    <property type="match status" value="1"/>
</dbReference>
<dbReference type="EMBL" id="FQXM01000006">
    <property type="protein sequence ID" value="SHH52778.1"/>
    <property type="molecule type" value="Genomic_DNA"/>
</dbReference>
<dbReference type="InterPro" id="IPR009057">
    <property type="entry name" value="Homeodomain-like_sf"/>
</dbReference>
<accession>A0A1M5TQ27</accession>
<dbReference type="PROSITE" id="PS00041">
    <property type="entry name" value="HTH_ARAC_FAMILY_1"/>
    <property type="match status" value="1"/>
</dbReference>
<evidence type="ECO:0000256" key="1">
    <source>
        <dbReference type="ARBA" id="ARBA00023015"/>
    </source>
</evidence>
<dbReference type="InterPro" id="IPR037923">
    <property type="entry name" value="HTH-like"/>
</dbReference>
<dbReference type="SUPFAM" id="SSF46689">
    <property type="entry name" value="Homeodomain-like"/>
    <property type="match status" value="1"/>
</dbReference>